<dbReference type="RefSeq" id="WP_042553999.1">
    <property type="nucleotide sequence ID" value="NZ_JXQW01000029.1"/>
</dbReference>
<dbReference type="Proteomes" id="UP000032068">
    <property type="component" value="Unassembled WGS sequence"/>
</dbReference>
<evidence type="ECO:0000256" key="9">
    <source>
        <dbReference type="ARBA" id="ARBA00049534"/>
    </source>
</evidence>
<sequence>MITIIDYGLGNIQAFVNVYKRLHIPVTVATNADQLTGASKLILPGVGAFDHAMQRLNASGMRQTLDDMILGQGIPVLGICVGMQMLAESSDEGVLPGLGWIPGRVRNFHSVPESSELALPHMGWNDVQPAPGSPLFKGQQESWLFYFLHSYFFECTEPAHIAATATYGASFSCSVASNNVYGVQFHPEKSHHCGVDLLKNFAEL</sequence>
<comment type="catalytic activity">
    <reaction evidence="8 10">
        <text>5-[(5-phospho-1-deoxy-D-ribulos-1-ylimino)methylamino]-1-(5-phospho-beta-D-ribosyl)imidazole-4-carboxamide + L-glutamine = D-erythro-1-(imidazol-4-yl)glycerol 3-phosphate + 5-amino-1-(5-phospho-beta-D-ribosyl)imidazole-4-carboxamide + L-glutamate + H(+)</text>
        <dbReference type="Rhea" id="RHEA:24793"/>
        <dbReference type="ChEBI" id="CHEBI:15378"/>
        <dbReference type="ChEBI" id="CHEBI:29985"/>
        <dbReference type="ChEBI" id="CHEBI:58278"/>
        <dbReference type="ChEBI" id="CHEBI:58359"/>
        <dbReference type="ChEBI" id="CHEBI:58475"/>
        <dbReference type="ChEBI" id="CHEBI:58525"/>
        <dbReference type="EC" id="4.3.2.10"/>
    </reaction>
</comment>
<evidence type="ECO:0000256" key="11">
    <source>
        <dbReference type="PIRSR" id="PIRSR000495-1"/>
    </source>
</evidence>
<dbReference type="GO" id="GO:0000107">
    <property type="term" value="F:imidazoleglycerol-phosphate synthase activity"/>
    <property type="evidence" value="ECO:0007669"/>
    <property type="project" value="UniProtKB-UniRule"/>
</dbReference>
<dbReference type="AlphaFoldDB" id="A0A0D0KPY8"/>
<dbReference type="UniPathway" id="UPA00031">
    <property type="reaction ID" value="UER00010"/>
</dbReference>
<keyword evidence="5 10" id="KW-0315">Glutamine amidotransferase</keyword>
<comment type="function">
    <text evidence="10">IGPS catalyzes the conversion of PRFAR and glutamine to IGP, AICAR and glutamate. The HisH subunit catalyzes the hydrolysis of glutamine to glutamate and ammonia as part of the synthesis of IGP and AICAR. The resulting ammonia molecule is channeled to the active site of HisF.</text>
</comment>
<dbReference type="HAMAP" id="MF_00278">
    <property type="entry name" value="HisH"/>
    <property type="match status" value="1"/>
</dbReference>
<organism evidence="13 14">
    <name type="scientific">Pseudomonas fulva</name>
    <dbReference type="NCBI Taxonomy" id="47880"/>
    <lineage>
        <taxon>Bacteria</taxon>
        <taxon>Pseudomonadati</taxon>
        <taxon>Pseudomonadota</taxon>
        <taxon>Gammaproteobacteria</taxon>
        <taxon>Pseudomonadales</taxon>
        <taxon>Pseudomonadaceae</taxon>
        <taxon>Pseudomonas</taxon>
    </lineage>
</organism>
<dbReference type="CDD" id="cd01748">
    <property type="entry name" value="GATase1_IGP_Synthase"/>
    <property type="match status" value="1"/>
</dbReference>
<dbReference type="Gene3D" id="3.40.50.880">
    <property type="match status" value="1"/>
</dbReference>
<dbReference type="PANTHER" id="PTHR42701:SF1">
    <property type="entry name" value="IMIDAZOLE GLYCEROL PHOSPHATE SYNTHASE SUBUNIT HISH"/>
    <property type="match status" value="1"/>
</dbReference>
<evidence type="ECO:0000313" key="13">
    <source>
        <dbReference type="EMBL" id="KIQ00075.1"/>
    </source>
</evidence>
<evidence type="ECO:0000313" key="14">
    <source>
        <dbReference type="Proteomes" id="UP000032068"/>
    </source>
</evidence>
<evidence type="ECO:0000256" key="8">
    <source>
        <dbReference type="ARBA" id="ARBA00047838"/>
    </source>
</evidence>
<evidence type="ECO:0000256" key="5">
    <source>
        <dbReference type="ARBA" id="ARBA00022962"/>
    </source>
</evidence>
<evidence type="ECO:0000256" key="6">
    <source>
        <dbReference type="ARBA" id="ARBA00023102"/>
    </source>
</evidence>
<dbReference type="EMBL" id="JXQW01000029">
    <property type="protein sequence ID" value="KIQ00075.1"/>
    <property type="molecule type" value="Genomic_DNA"/>
</dbReference>
<evidence type="ECO:0000256" key="3">
    <source>
        <dbReference type="ARBA" id="ARBA00022605"/>
    </source>
</evidence>
<keyword evidence="4 10" id="KW-0378">Hydrolase</keyword>
<evidence type="ECO:0000256" key="10">
    <source>
        <dbReference type="HAMAP-Rule" id="MF_00278"/>
    </source>
</evidence>
<accession>A0A0D0KPY8</accession>
<dbReference type="GO" id="GO:0016829">
    <property type="term" value="F:lyase activity"/>
    <property type="evidence" value="ECO:0007669"/>
    <property type="project" value="UniProtKB-KW"/>
</dbReference>
<comment type="pathway">
    <text evidence="1 10">Amino-acid biosynthesis; L-histidine biosynthesis; L-histidine from 5-phospho-alpha-D-ribose 1-diphosphate: step 5/9.</text>
</comment>
<dbReference type="SUPFAM" id="SSF52317">
    <property type="entry name" value="Class I glutamine amidotransferase-like"/>
    <property type="match status" value="1"/>
</dbReference>
<keyword evidence="7 10" id="KW-0456">Lyase</keyword>
<evidence type="ECO:0000259" key="12">
    <source>
        <dbReference type="Pfam" id="PF00117"/>
    </source>
</evidence>
<evidence type="ECO:0000256" key="4">
    <source>
        <dbReference type="ARBA" id="ARBA00022801"/>
    </source>
</evidence>
<evidence type="ECO:0000256" key="7">
    <source>
        <dbReference type="ARBA" id="ARBA00023239"/>
    </source>
</evidence>
<protein>
    <recommendedName>
        <fullName evidence="10">Imidazole glycerol phosphate synthase subunit HisH</fullName>
        <ecNumber evidence="10">4.3.2.10</ecNumber>
    </recommendedName>
    <alternativeName>
        <fullName evidence="10">IGP synthase glutaminase subunit</fullName>
        <ecNumber evidence="10">3.5.1.2</ecNumber>
    </alternativeName>
    <alternativeName>
        <fullName evidence="10">IGP synthase subunit HisH</fullName>
    </alternativeName>
    <alternativeName>
        <fullName evidence="10">ImGP synthase subunit HisH</fullName>
        <shortName evidence="10">IGPS subunit HisH</shortName>
    </alternativeName>
</protein>
<dbReference type="EC" id="4.3.2.10" evidence="10"/>
<comment type="subcellular location">
    <subcellularLocation>
        <location evidence="10">Cytoplasm</location>
    </subcellularLocation>
</comment>
<comment type="catalytic activity">
    <reaction evidence="9 10">
        <text>L-glutamine + H2O = L-glutamate + NH4(+)</text>
        <dbReference type="Rhea" id="RHEA:15889"/>
        <dbReference type="ChEBI" id="CHEBI:15377"/>
        <dbReference type="ChEBI" id="CHEBI:28938"/>
        <dbReference type="ChEBI" id="CHEBI:29985"/>
        <dbReference type="ChEBI" id="CHEBI:58359"/>
        <dbReference type="EC" id="3.5.1.2"/>
    </reaction>
</comment>
<dbReference type="GO" id="GO:0005737">
    <property type="term" value="C:cytoplasm"/>
    <property type="evidence" value="ECO:0007669"/>
    <property type="project" value="UniProtKB-SubCell"/>
</dbReference>
<name>A0A0D0KPY8_9PSED</name>
<dbReference type="InterPro" id="IPR010139">
    <property type="entry name" value="Imidazole-glycPsynth_HisH"/>
</dbReference>
<feature type="active site" evidence="10 11">
    <location>
        <position position="186"/>
    </location>
</feature>
<comment type="subunit">
    <text evidence="2 10">Heterodimer of HisH and HisF.</text>
</comment>
<keyword evidence="10" id="KW-0963">Cytoplasm</keyword>
<dbReference type="InterPro" id="IPR029062">
    <property type="entry name" value="Class_I_gatase-like"/>
</dbReference>
<evidence type="ECO:0000256" key="1">
    <source>
        <dbReference type="ARBA" id="ARBA00005091"/>
    </source>
</evidence>
<gene>
    <name evidence="10" type="primary">hisH</name>
    <name evidence="13" type="ORF">RU08_11720</name>
</gene>
<comment type="caution">
    <text evidence="13">The sequence shown here is derived from an EMBL/GenBank/DDBJ whole genome shotgun (WGS) entry which is preliminary data.</text>
</comment>
<dbReference type="NCBIfam" id="TIGR01855">
    <property type="entry name" value="IMP_synth_hisH"/>
    <property type="match status" value="1"/>
</dbReference>
<dbReference type="PIRSF" id="PIRSF000495">
    <property type="entry name" value="Amidotransf_hisH"/>
    <property type="match status" value="1"/>
</dbReference>
<dbReference type="PANTHER" id="PTHR42701">
    <property type="entry name" value="IMIDAZOLE GLYCEROL PHOSPHATE SYNTHASE SUBUNIT HISH"/>
    <property type="match status" value="1"/>
</dbReference>
<feature type="active site" evidence="10 11">
    <location>
        <position position="188"/>
    </location>
</feature>
<feature type="domain" description="Glutamine amidotransferase" evidence="12">
    <location>
        <begin position="4"/>
        <end position="201"/>
    </location>
</feature>
<keyword evidence="3 10" id="KW-0028">Amino-acid biosynthesis</keyword>
<feature type="active site" description="Nucleophile" evidence="10 11">
    <location>
        <position position="80"/>
    </location>
</feature>
<dbReference type="InterPro" id="IPR017926">
    <property type="entry name" value="GATASE"/>
</dbReference>
<evidence type="ECO:0000256" key="2">
    <source>
        <dbReference type="ARBA" id="ARBA00011152"/>
    </source>
</evidence>
<dbReference type="EC" id="3.5.1.2" evidence="10"/>
<proteinExistence type="inferred from homology"/>
<dbReference type="GO" id="GO:0004359">
    <property type="term" value="F:glutaminase activity"/>
    <property type="evidence" value="ECO:0007669"/>
    <property type="project" value="UniProtKB-EC"/>
</dbReference>
<reference evidence="13 14" key="1">
    <citation type="submission" date="2014-12" db="EMBL/GenBank/DDBJ databases">
        <title>16Stimator: statistical estimation of ribosomal gene copy numbers from draft genome assemblies.</title>
        <authorList>
            <person name="Perisin M.A."/>
            <person name="Vetter M."/>
            <person name="Gilbert J.A."/>
            <person name="Bergelson J."/>
        </authorList>
    </citation>
    <scope>NUCLEOTIDE SEQUENCE [LARGE SCALE GENOMIC DNA]</scope>
    <source>
        <strain evidence="13 14">MEJ086</strain>
    </source>
</reference>
<dbReference type="Pfam" id="PF00117">
    <property type="entry name" value="GATase"/>
    <property type="match status" value="1"/>
</dbReference>
<dbReference type="GO" id="GO:0000105">
    <property type="term" value="P:L-histidine biosynthetic process"/>
    <property type="evidence" value="ECO:0007669"/>
    <property type="project" value="UniProtKB-UniRule"/>
</dbReference>
<keyword evidence="6 10" id="KW-0368">Histidine biosynthesis</keyword>
<dbReference type="OrthoDB" id="9807137at2"/>
<dbReference type="PROSITE" id="PS51273">
    <property type="entry name" value="GATASE_TYPE_1"/>
    <property type="match status" value="1"/>
</dbReference>